<dbReference type="Pfam" id="PF04082">
    <property type="entry name" value="Fungal_trans"/>
    <property type="match status" value="1"/>
</dbReference>
<dbReference type="InterPro" id="IPR001138">
    <property type="entry name" value="Zn2Cys6_DnaBD"/>
</dbReference>
<name>A0A2J6S262_HYAVF</name>
<evidence type="ECO:0000313" key="7">
    <source>
        <dbReference type="EMBL" id="PMD44856.1"/>
    </source>
</evidence>
<gene>
    <name evidence="7" type="ORF">L207DRAFT_562165</name>
</gene>
<dbReference type="EMBL" id="KZ613940">
    <property type="protein sequence ID" value="PMD44856.1"/>
    <property type="molecule type" value="Genomic_DNA"/>
</dbReference>
<dbReference type="AlphaFoldDB" id="A0A2J6S262"/>
<evidence type="ECO:0000256" key="1">
    <source>
        <dbReference type="ARBA" id="ARBA00004123"/>
    </source>
</evidence>
<evidence type="ECO:0000256" key="5">
    <source>
        <dbReference type="ARBA" id="ARBA00023242"/>
    </source>
</evidence>
<dbReference type="PANTHER" id="PTHR47338:SF20">
    <property type="entry name" value="ZN(II)2CYS6 TRANSCRIPTION FACTOR (EUROFUNG)"/>
    <property type="match status" value="1"/>
</dbReference>
<evidence type="ECO:0000256" key="2">
    <source>
        <dbReference type="ARBA" id="ARBA00022723"/>
    </source>
</evidence>
<keyword evidence="3" id="KW-0805">Transcription regulation</keyword>
<proteinExistence type="predicted"/>
<keyword evidence="4" id="KW-0804">Transcription</keyword>
<sequence length="555" mass="62830">MPASDHEVPAQTEFACARCWKQKKKCDKVAPRCGRCTLQTAVCVYSTHPPKESVFTVKPIKVPDESWLAPYQVPCLSLDPPAANHRASNTNSSAYHGSTSSLPIPGQVSHDNWEQNFTSQVQDIFAASGKDAKTICQSYFTEFHPWLSFMSEADFWRDFSSAGSHPEFSTLLLGMYLLIQLPVQEFSYTKTLDPVYSTAKNAWSRLQKYQEPSMVLIQAGLLIATYESGQALTEKSRTTMVACAEMGYKMRLHKSLRWNVEDDLCSQNELKVQRRLWWGIMALERLLAVKDLDHGYIFATPHPKLDDYLPSNHEGSFSDIPSPKVVGTTAKDISNQVEIFFPDTDSYPAVVQACYLLGRVMNHIKSNILPLEQQERESTFLDGTIQDFARSLLRQAASSSSASTIQGHYCTPFFLSLIALLTLHRHELKQYNSFPSQQNPHQNISAESSPPPRPILALRVLGRMFRDITGELKFSDTELLKVPCFEIHNLYLSLWLYIMFGDKSDELEVKEGLRHTLAYLRVVKRKWRIAEVYVAEIAALQTGGFGSEYTWLTPT</sequence>
<dbReference type="SUPFAM" id="SSF57701">
    <property type="entry name" value="Zn2/Cys6 DNA-binding domain"/>
    <property type="match status" value="1"/>
</dbReference>
<evidence type="ECO:0000259" key="6">
    <source>
        <dbReference type="PROSITE" id="PS50048"/>
    </source>
</evidence>
<keyword evidence="2" id="KW-0479">Metal-binding</keyword>
<dbReference type="Gene3D" id="4.10.240.10">
    <property type="entry name" value="Zn(2)-C6 fungal-type DNA-binding domain"/>
    <property type="match status" value="1"/>
</dbReference>
<dbReference type="CDD" id="cd00067">
    <property type="entry name" value="GAL4"/>
    <property type="match status" value="1"/>
</dbReference>
<keyword evidence="5" id="KW-0539">Nucleus</keyword>
<comment type="subcellular location">
    <subcellularLocation>
        <location evidence="1">Nucleus</location>
    </subcellularLocation>
</comment>
<dbReference type="PANTHER" id="PTHR47338">
    <property type="entry name" value="ZN(II)2CYS6 TRANSCRIPTION FACTOR (EUROFUNG)-RELATED"/>
    <property type="match status" value="1"/>
</dbReference>
<dbReference type="Proteomes" id="UP000235786">
    <property type="component" value="Unassembled WGS sequence"/>
</dbReference>
<dbReference type="InterPro" id="IPR007219">
    <property type="entry name" value="XnlR_reg_dom"/>
</dbReference>
<dbReference type="InterPro" id="IPR050815">
    <property type="entry name" value="TF_fung"/>
</dbReference>
<dbReference type="GO" id="GO:0000981">
    <property type="term" value="F:DNA-binding transcription factor activity, RNA polymerase II-specific"/>
    <property type="evidence" value="ECO:0007669"/>
    <property type="project" value="InterPro"/>
</dbReference>
<dbReference type="GO" id="GO:0006351">
    <property type="term" value="P:DNA-templated transcription"/>
    <property type="evidence" value="ECO:0007669"/>
    <property type="project" value="InterPro"/>
</dbReference>
<dbReference type="GO" id="GO:0005634">
    <property type="term" value="C:nucleus"/>
    <property type="evidence" value="ECO:0007669"/>
    <property type="project" value="UniProtKB-SubCell"/>
</dbReference>
<evidence type="ECO:0000256" key="3">
    <source>
        <dbReference type="ARBA" id="ARBA00023015"/>
    </source>
</evidence>
<reference evidence="7 8" key="1">
    <citation type="submission" date="2016-04" db="EMBL/GenBank/DDBJ databases">
        <title>A degradative enzymes factory behind the ericoid mycorrhizal symbiosis.</title>
        <authorList>
            <consortium name="DOE Joint Genome Institute"/>
            <person name="Martino E."/>
            <person name="Morin E."/>
            <person name="Grelet G."/>
            <person name="Kuo A."/>
            <person name="Kohler A."/>
            <person name="Daghino S."/>
            <person name="Barry K."/>
            <person name="Choi C."/>
            <person name="Cichocki N."/>
            <person name="Clum A."/>
            <person name="Copeland A."/>
            <person name="Hainaut M."/>
            <person name="Haridas S."/>
            <person name="Labutti K."/>
            <person name="Lindquist E."/>
            <person name="Lipzen A."/>
            <person name="Khouja H.-R."/>
            <person name="Murat C."/>
            <person name="Ohm R."/>
            <person name="Olson A."/>
            <person name="Spatafora J."/>
            <person name="Veneault-Fourrey C."/>
            <person name="Henrissat B."/>
            <person name="Grigoriev I."/>
            <person name="Martin F."/>
            <person name="Perotto S."/>
        </authorList>
    </citation>
    <scope>NUCLEOTIDE SEQUENCE [LARGE SCALE GENOMIC DNA]</scope>
    <source>
        <strain evidence="7 8">F</strain>
    </source>
</reference>
<dbReference type="CDD" id="cd12148">
    <property type="entry name" value="fungal_TF_MHR"/>
    <property type="match status" value="1"/>
</dbReference>
<accession>A0A2J6S262</accession>
<dbReference type="Pfam" id="PF00172">
    <property type="entry name" value="Zn_clus"/>
    <property type="match status" value="1"/>
</dbReference>
<dbReference type="GO" id="GO:0008270">
    <property type="term" value="F:zinc ion binding"/>
    <property type="evidence" value="ECO:0007669"/>
    <property type="project" value="InterPro"/>
</dbReference>
<feature type="domain" description="Zn(2)-C6 fungal-type" evidence="6">
    <location>
        <begin position="15"/>
        <end position="45"/>
    </location>
</feature>
<evidence type="ECO:0000256" key="4">
    <source>
        <dbReference type="ARBA" id="ARBA00023163"/>
    </source>
</evidence>
<organism evidence="7 8">
    <name type="scientific">Hyaloscypha variabilis (strain UAMH 11265 / GT02V1 / F)</name>
    <name type="common">Meliniomyces variabilis</name>
    <dbReference type="NCBI Taxonomy" id="1149755"/>
    <lineage>
        <taxon>Eukaryota</taxon>
        <taxon>Fungi</taxon>
        <taxon>Dikarya</taxon>
        <taxon>Ascomycota</taxon>
        <taxon>Pezizomycotina</taxon>
        <taxon>Leotiomycetes</taxon>
        <taxon>Helotiales</taxon>
        <taxon>Hyaloscyphaceae</taxon>
        <taxon>Hyaloscypha</taxon>
        <taxon>Hyaloscypha variabilis</taxon>
    </lineage>
</organism>
<dbReference type="OrthoDB" id="3862662at2759"/>
<dbReference type="GO" id="GO:0003677">
    <property type="term" value="F:DNA binding"/>
    <property type="evidence" value="ECO:0007669"/>
    <property type="project" value="InterPro"/>
</dbReference>
<dbReference type="PROSITE" id="PS50048">
    <property type="entry name" value="ZN2_CY6_FUNGAL_2"/>
    <property type="match status" value="1"/>
</dbReference>
<evidence type="ECO:0000313" key="8">
    <source>
        <dbReference type="Proteomes" id="UP000235786"/>
    </source>
</evidence>
<dbReference type="InterPro" id="IPR036864">
    <property type="entry name" value="Zn2-C6_fun-type_DNA-bd_sf"/>
</dbReference>
<keyword evidence="8" id="KW-1185">Reference proteome</keyword>
<dbReference type="SMART" id="SM00066">
    <property type="entry name" value="GAL4"/>
    <property type="match status" value="1"/>
</dbReference>
<protein>
    <recommendedName>
        <fullName evidence="6">Zn(2)-C6 fungal-type domain-containing protein</fullName>
    </recommendedName>
</protein>
<dbReference type="PROSITE" id="PS00463">
    <property type="entry name" value="ZN2_CY6_FUNGAL_1"/>
    <property type="match status" value="1"/>
</dbReference>